<evidence type="ECO:0000313" key="1">
    <source>
        <dbReference type="EMBL" id="CAB5218713.1"/>
    </source>
</evidence>
<dbReference type="EMBL" id="LR798261">
    <property type="protein sequence ID" value="CAB5218713.1"/>
    <property type="molecule type" value="Genomic_DNA"/>
</dbReference>
<organism evidence="1">
    <name type="scientific">uncultured Caudovirales phage</name>
    <dbReference type="NCBI Taxonomy" id="2100421"/>
    <lineage>
        <taxon>Viruses</taxon>
        <taxon>Duplodnaviria</taxon>
        <taxon>Heunggongvirae</taxon>
        <taxon>Uroviricota</taxon>
        <taxon>Caudoviricetes</taxon>
        <taxon>Peduoviridae</taxon>
        <taxon>Maltschvirus</taxon>
        <taxon>Maltschvirus maltsch</taxon>
    </lineage>
</organism>
<name>A0A6J7WTY6_9CAUD</name>
<sequence length="63" mass="7532">MQQANYTQELERIIKQVLLPVFEKHVEDRGYPILKTEISPVYLKQFKAKETLARLLMPKQMEK</sequence>
<accession>A0A6J7WTY6</accession>
<gene>
    <name evidence="1" type="ORF">UFOVP218_80</name>
</gene>
<reference evidence="1" key="1">
    <citation type="submission" date="2020-05" db="EMBL/GenBank/DDBJ databases">
        <authorList>
            <person name="Chiriac C."/>
            <person name="Salcher M."/>
            <person name="Ghai R."/>
            <person name="Kavagutti S V."/>
        </authorList>
    </citation>
    <scope>NUCLEOTIDE SEQUENCE</scope>
</reference>
<proteinExistence type="predicted"/>
<protein>
    <submittedName>
        <fullName evidence="1">Uncharacterized protein</fullName>
    </submittedName>
</protein>